<dbReference type="InterPro" id="IPR036097">
    <property type="entry name" value="HisK_dim/P_sf"/>
</dbReference>
<dbReference type="InterPro" id="IPR003661">
    <property type="entry name" value="HisK_dim/P_dom"/>
</dbReference>
<dbReference type="SUPFAM" id="SSF52172">
    <property type="entry name" value="CheY-like"/>
    <property type="match status" value="1"/>
</dbReference>
<feature type="coiled-coil region" evidence="17">
    <location>
        <begin position="187"/>
        <end position="214"/>
    </location>
</feature>
<keyword evidence="11" id="KW-1133">Transmembrane helix</keyword>
<dbReference type="PROSITE" id="PS50110">
    <property type="entry name" value="RESPONSE_REGULATORY"/>
    <property type="match status" value="1"/>
</dbReference>
<feature type="domain" description="PAS" evidence="21">
    <location>
        <begin position="64"/>
        <end position="140"/>
    </location>
</feature>
<evidence type="ECO:0000256" key="11">
    <source>
        <dbReference type="ARBA" id="ARBA00022989"/>
    </source>
</evidence>
<evidence type="ECO:0000256" key="10">
    <source>
        <dbReference type="ARBA" id="ARBA00022840"/>
    </source>
</evidence>
<dbReference type="InterPro" id="IPR001789">
    <property type="entry name" value="Sig_transdc_resp-reg_receiver"/>
</dbReference>
<keyword evidence="13" id="KW-0472">Membrane</keyword>
<evidence type="ECO:0000256" key="12">
    <source>
        <dbReference type="ARBA" id="ARBA00023012"/>
    </source>
</evidence>
<evidence type="ECO:0000256" key="8">
    <source>
        <dbReference type="ARBA" id="ARBA00022741"/>
    </source>
</evidence>
<name>A0A7W5EWR2_9GAMM</name>
<dbReference type="CDD" id="cd00082">
    <property type="entry name" value="HisKA"/>
    <property type="match status" value="1"/>
</dbReference>
<protein>
    <recommendedName>
        <fullName evidence="3">histidine kinase</fullName>
        <ecNumber evidence="3">2.7.13.3</ecNumber>
    </recommendedName>
</protein>
<dbReference type="InterPro" id="IPR013656">
    <property type="entry name" value="PAS_4"/>
</dbReference>
<dbReference type="PANTHER" id="PTHR45339">
    <property type="entry name" value="HYBRID SIGNAL TRANSDUCTION HISTIDINE KINASE J"/>
    <property type="match status" value="1"/>
</dbReference>
<dbReference type="SMART" id="SM00387">
    <property type="entry name" value="HATPase_c"/>
    <property type="match status" value="1"/>
</dbReference>
<dbReference type="GO" id="GO:0005524">
    <property type="term" value="F:ATP binding"/>
    <property type="evidence" value="ECO:0007669"/>
    <property type="project" value="UniProtKB-KW"/>
</dbReference>
<dbReference type="CDD" id="cd16922">
    <property type="entry name" value="HATPase_EvgS-ArcB-TorS-like"/>
    <property type="match status" value="1"/>
</dbReference>
<comment type="subcellular location">
    <subcellularLocation>
        <location evidence="2">Cell membrane</location>
        <topology evidence="2">Multi-pass membrane protein</topology>
    </subcellularLocation>
</comment>
<dbReference type="Pfam" id="PF08448">
    <property type="entry name" value="PAS_4"/>
    <property type="match status" value="1"/>
</dbReference>
<evidence type="ECO:0000256" key="2">
    <source>
        <dbReference type="ARBA" id="ARBA00004651"/>
    </source>
</evidence>
<keyword evidence="12" id="KW-0902">Two-component regulatory system</keyword>
<dbReference type="PRINTS" id="PR00344">
    <property type="entry name" value="BCTRLSENSOR"/>
</dbReference>
<dbReference type="CDD" id="cd00130">
    <property type="entry name" value="PAS"/>
    <property type="match status" value="1"/>
</dbReference>
<keyword evidence="17" id="KW-0175">Coiled coil</keyword>
<keyword evidence="5 16" id="KW-0597">Phosphoprotein</keyword>
<dbReference type="NCBIfam" id="TIGR00229">
    <property type="entry name" value="sensory_box"/>
    <property type="match status" value="1"/>
</dbReference>
<feature type="domain" description="HPt" evidence="22">
    <location>
        <begin position="623"/>
        <end position="716"/>
    </location>
</feature>
<evidence type="ECO:0000256" key="14">
    <source>
        <dbReference type="ARBA" id="ARBA00023306"/>
    </source>
</evidence>
<dbReference type="Proteomes" id="UP000518892">
    <property type="component" value="Unassembled WGS sequence"/>
</dbReference>
<reference evidence="23 24" key="1">
    <citation type="submission" date="2020-08" db="EMBL/GenBank/DDBJ databases">
        <title>Genomic Encyclopedia of Type Strains, Phase III (KMG-III): the genomes of soil and plant-associated and newly described type strains.</title>
        <authorList>
            <person name="Whitman W."/>
        </authorList>
    </citation>
    <scope>NUCLEOTIDE SEQUENCE [LARGE SCALE GENOMIC DNA]</scope>
    <source>
        <strain evidence="23 24">CECT 7744</strain>
    </source>
</reference>
<dbReference type="SUPFAM" id="SSF55785">
    <property type="entry name" value="PYP-like sensor domain (PAS domain)"/>
    <property type="match status" value="1"/>
</dbReference>
<keyword evidence="14" id="KW-0131">Cell cycle</keyword>
<keyword evidence="8" id="KW-0547">Nucleotide-binding</keyword>
<dbReference type="Pfam" id="PF02518">
    <property type="entry name" value="HATPase_c"/>
    <property type="match status" value="1"/>
</dbReference>
<dbReference type="InterPro" id="IPR008207">
    <property type="entry name" value="Sig_transdc_His_kin_Hpt_dom"/>
</dbReference>
<sequence length="716" mass="78720">MPYEQQIADMQERIRRWLRTSPSPTASGTLAGLDADILSLESALESLFHVEGRHGQEASNGFQQEAIFRTVLESMVEGVIVADMNGQFLVFNAAARAMLGQDETDSGPEGWSDQYGLFYPDGKTRFPPEELALTRAMQGQAMDDQEVVILAPERQEAIHVSGNARPLWAADGQQLGGVVVFHDITGFRRVDRALREARDRAEEASQAKSEFLANMSHEIRTPLTAVLGFADLLLDPKLNESDRLNYLQAIRRNGQHLLSLINDILDLSKLQADKIQIERATFSLHQLLHEVASIMQVRAYEKGLDFDVRYTTPMPREIDNDVMRIRQILLNLLGNAIKFTREGEVVLTCRCLDPGTESSRLELAVTDTGIGMHPDDIDRLFQPFNQANPATTREYGGTGLGLAICRSLADALGGDIRVDSSPGQGSTFILVLDQPIDDRAEMVESHMLHQSELEAEAEPFTSRDLSGRVLLAEDGHDNQVLVSTILQREGLKVDIAGDGEEAVDKALTAMNAETPYDLVLMDMQMPRLDGYGATAKLRRKGYSGPVVALTAHAMSGERERCLAAGCDDYLSKPIARTVLLTAVQSYLLRIRGGEPPPVEEAATTAGESGETDGEGRIYSSYSDDPDMADLVHQFVERLPIHVQDIRTAADIGELDRLRRLAHQLKGAAGGYGFQPVSRAAAKLETKVREADQASEVTEAVSQLVRVCRRVTHAGPE</sequence>
<keyword evidence="7" id="KW-0812">Transmembrane</keyword>
<dbReference type="EC" id="2.7.13.3" evidence="3"/>
<dbReference type="PROSITE" id="PS50112">
    <property type="entry name" value="PAS"/>
    <property type="match status" value="1"/>
</dbReference>
<dbReference type="FunFam" id="1.10.287.130:FF:000038">
    <property type="entry name" value="Sensory transduction histidine kinase"/>
    <property type="match status" value="1"/>
</dbReference>
<dbReference type="GO" id="GO:0000155">
    <property type="term" value="F:phosphorelay sensor kinase activity"/>
    <property type="evidence" value="ECO:0007669"/>
    <property type="project" value="InterPro"/>
</dbReference>
<evidence type="ECO:0000256" key="7">
    <source>
        <dbReference type="ARBA" id="ARBA00022692"/>
    </source>
</evidence>
<dbReference type="RefSeq" id="WP_183385233.1">
    <property type="nucleotide sequence ID" value="NZ_JACHXR010000015.1"/>
</dbReference>
<dbReference type="Gene3D" id="3.40.50.2300">
    <property type="match status" value="1"/>
</dbReference>
<dbReference type="InterPro" id="IPR000014">
    <property type="entry name" value="PAS"/>
</dbReference>
<feature type="modified residue" description="Phosphohistidine" evidence="15">
    <location>
        <position position="662"/>
    </location>
</feature>
<feature type="compositionally biased region" description="Low complexity" evidence="18">
    <location>
        <begin position="599"/>
        <end position="608"/>
    </location>
</feature>
<evidence type="ECO:0000256" key="15">
    <source>
        <dbReference type="PROSITE-ProRule" id="PRU00110"/>
    </source>
</evidence>
<dbReference type="Pfam" id="PF00072">
    <property type="entry name" value="Response_reg"/>
    <property type="match status" value="1"/>
</dbReference>
<dbReference type="Gene3D" id="1.10.287.130">
    <property type="match status" value="1"/>
</dbReference>
<dbReference type="Pfam" id="PF00512">
    <property type="entry name" value="HisKA"/>
    <property type="match status" value="1"/>
</dbReference>
<dbReference type="Gene3D" id="3.30.450.20">
    <property type="entry name" value="PAS domain"/>
    <property type="match status" value="1"/>
</dbReference>
<dbReference type="CDD" id="cd17546">
    <property type="entry name" value="REC_hyHK_CKI1_RcsC-like"/>
    <property type="match status" value="1"/>
</dbReference>
<evidence type="ECO:0000313" key="23">
    <source>
        <dbReference type="EMBL" id="MBB3232808.1"/>
    </source>
</evidence>
<dbReference type="InterPro" id="IPR036641">
    <property type="entry name" value="HPT_dom_sf"/>
</dbReference>
<keyword evidence="6" id="KW-0808">Transferase</keyword>
<proteinExistence type="predicted"/>
<dbReference type="CDD" id="cd00088">
    <property type="entry name" value="HPT"/>
    <property type="match status" value="1"/>
</dbReference>
<dbReference type="Pfam" id="PF01627">
    <property type="entry name" value="Hpt"/>
    <property type="match status" value="1"/>
</dbReference>
<evidence type="ECO:0000259" key="22">
    <source>
        <dbReference type="PROSITE" id="PS50894"/>
    </source>
</evidence>
<evidence type="ECO:0000256" key="16">
    <source>
        <dbReference type="PROSITE-ProRule" id="PRU00169"/>
    </source>
</evidence>
<keyword evidence="24" id="KW-1185">Reference proteome</keyword>
<evidence type="ECO:0000256" key="1">
    <source>
        <dbReference type="ARBA" id="ARBA00000085"/>
    </source>
</evidence>
<evidence type="ECO:0000256" key="18">
    <source>
        <dbReference type="SAM" id="MobiDB-lite"/>
    </source>
</evidence>
<accession>A0A7W5EWR2</accession>
<dbReference type="EMBL" id="JACHXR010000015">
    <property type="protein sequence ID" value="MBB3232808.1"/>
    <property type="molecule type" value="Genomic_DNA"/>
</dbReference>
<dbReference type="SUPFAM" id="SSF55874">
    <property type="entry name" value="ATPase domain of HSP90 chaperone/DNA topoisomerase II/histidine kinase"/>
    <property type="match status" value="1"/>
</dbReference>
<evidence type="ECO:0000256" key="3">
    <source>
        <dbReference type="ARBA" id="ARBA00012438"/>
    </source>
</evidence>
<feature type="domain" description="Response regulatory" evidence="20">
    <location>
        <begin position="468"/>
        <end position="587"/>
    </location>
</feature>
<dbReference type="SMART" id="SM00448">
    <property type="entry name" value="REC"/>
    <property type="match status" value="1"/>
</dbReference>
<dbReference type="SMART" id="SM00091">
    <property type="entry name" value="PAS"/>
    <property type="match status" value="2"/>
</dbReference>
<comment type="catalytic activity">
    <reaction evidence="1">
        <text>ATP + protein L-histidine = ADP + protein N-phospho-L-histidine.</text>
        <dbReference type="EC" id="2.7.13.3"/>
    </reaction>
</comment>
<evidence type="ECO:0000256" key="17">
    <source>
        <dbReference type="SAM" id="Coils"/>
    </source>
</evidence>
<dbReference type="InterPro" id="IPR036890">
    <property type="entry name" value="HATPase_C_sf"/>
</dbReference>
<feature type="region of interest" description="Disordered" evidence="18">
    <location>
        <begin position="593"/>
        <end position="614"/>
    </location>
</feature>
<dbReference type="PANTHER" id="PTHR45339:SF1">
    <property type="entry name" value="HYBRID SIGNAL TRANSDUCTION HISTIDINE KINASE J"/>
    <property type="match status" value="1"/>
</dbReference>
<evidence type="ECO:0000256" key="5">
    <source>
        <dbReference type="ARBA" id="ARBA00022553"/>
    </source>
</evidence>
<evidence type="ECO:0000256" key="4">
    <source>
        <dbReference type="ARBA" id="ARBA00022475"/>
    </source>
</evidence>
<keyword evidence="10" id="KW-0067">ATP-binding</keyword>
<dbReference type="InterPro" id="IPR003594">
    <property type="entry name" value="HATPase_dom"/>
</dbReference>
<dbReference type="SUPFAM" id="SSF47384">
    <property type="entry name" value="Homodimeric domain of signal transducing histidine kinase"/>
    <property type="match status" value="1"/>
</dbReference>
<evidence type="ECO:0000256" key="13">
    <source>
        <dbReference type="ARBA" id="ARBA00023136"/>
    </source>
</evidence>
<dbReference type="PROSITE" id="PS50894">
    <property type="entry name" value="HPT"/>
    <property type="match status" value="1"/>
</dbReference>
<evidence type="ECO:0000259" key="20">
    <source>
        <dbReference type="PROSITE" id="PS50110"/>
    </source>
</evidence>
<dbReference type="InterPro" id="IPR011006">
    <property type="entry name" value="CheY-like_superfamily"/>
</dbReference>
<keyword evidence="9" id="KW-0418">Kinase</keyword>
<dbReference type="InterPro" id="IPR035965">
    <property type="entry name" value="PAS-like_dom_sf"/>
</dbReference>
<dbReference type="PROSITE" id="PS50109">
    <property type="entry name" value="HIS_KIN"/>
    <property type="match status" value="1"/>
</dbReference>
<dbReference type="Gene3D" id="3.30.565.10">
    <property type="entry name" value="Histidine kinase-like ATPase, C-terminal domain"/>
    <property type="match status" value="1"/>
</dbReference>
<evidence type="ECO:0000313" key="24">
    <source>
        <dbReference type="Proteomes" id="UP000518892"/>
    </source>
</evidence>
<comment type="caution">
    <text evidence="23">The sequence shown here is derived from an EMBL/GenBank/DDBJ whole genome shotgun (WGS) entry which is preliminary data.</text>
</comment>
<dbReference type="AlphaFoldDB" id="A0A7W5EWR2"/>
<evidence type="ECO:0000256" key="9">
    <source>
        <dbReference type="ARBA" id="ARBA00022777"/>
    </source>
</evidence>
<gene>
    <name evidence="23" type="ORF">FHR97_003686</name>
</gene>
<dbReference type="SMART" id="SM00388">
    <property type="entry name" value="HisKA"/>
    <property type="match status" value="1"/>
</dbReference>
<dbReference type="SUPFAM" id="SSF47226">
    <property type="entry name" value="Histidine-containing phosphotransfer domain, HPT domain"/>
    <property type="match status" value="1"/>
</dbReference>
<dbReference type="InterPro" id="IPR005467">
    <property type="entry name" value="His_kinase_dom"/>
</dbReference>
<organism evidence="23 24">
    <name type="scientific">Halomonas stenophila</name>
    <dbReference type="NCBI Taxonomy" id="795312"/>
    <lineage>
        <taxon>Bacteria</taxon>
        <taxon>Pseudomonadati</taxon>
        <taxon>Pseudomonadota</taxon>
        <taxon>Gammaproteobacteria</taxon>
        <taxon>Oceanospirillales</taxon>
        <taxon>Halomonadaceae</taxon>
        <taxon>Halomonas</taxon>
    </lineage>
</organism>
<keyword evidence="4" id="KW-1003">Cell membrane</keyword>
<feature type="domain" description="Histidine kinase" evidence="19">
    <location>
        <begin position="214"/>
        <end position="436"/>
    </location>
</feature>
<evidence type="ECO:0000259" key="21">
    <source>
        <dbReference type="PROSITE" id="PS50112"/>
    </source>
</evidence>
<dbReference type="GO" id="GO:0005886">
    <property type="term" value="C:plasma membrane"/>
    <property type="evidence" value="ECO:0007669"/>
    <property type="project" value="UniProtKB-SubCell"/>
</dbReference>
<dbReference type="FunFam" id="3.30.565.10:FF:000010">
    <property type="entry name" value="Sensor histidine kinase RcsC"/>
    <property type="match status" value="1"/>
</dbReference>
<evidence type="ECO:0000256" key="6">
    <source>
        <dbReference type="ARBA" id="ARBA00022679"/>
    </source>
</evidence>
<dbReference type="InterPro" id="IPR004358">
    <property type="entry name" value="Sig_transdc_His_kin-like_C"/>
</dbReference>
<feature type="modified residue" description="4-aspartylphosphate" evidence="16">
    <location>
        <position position="522"/>
    </location>
</feature>
<dbReference type="Gene3D" id="1.20.120.160">
    <property type="entry name" value="HPT domain"/>
    <property type="match status" value="1"/>
</dbReference>
<evidence type="ECO:0000259" key="19">
    <source>
        <dbReference type="PROSITE" id="PS50109"/>
    </source>
</evidence>